<evidence type="ECO:0000313" key="3">
    <source>
        <dbReference type="Proteomes" id="UP000663853"/>
    </source>
</evidence>
<gene>
    <name evidence="2" type="ORF">RDB_LOCUS93130</name>
</gene>
<dbReference type="InterPro" id="IPR013087">
    <property type="entry name" value="Znf_C2H2_type"/>
</dbReference>
<evidence type="ECO:0000313" key="2">
    <source>
        <dbReference type="EMBL" id="CAE6484017.1"/>
    </source>
</evidence>
<comment type="caution">
    <text evidence="2">The sequence shown here is derived from an EMBL/GenBank/DDBJ whole genome shotgun (WGS) entry which is preliminary data.</text>
</comment>
<dbReference type="SUPFAM" id="SSF57667">
    <property type="entry name" value="beta-beta-alpha zinc fingers"/>
    <property type="match status" value="1"/>
</dbReference>
<dbReference type="Proteomes" id="UP000663853">
    <property type="component" value="Unassembled WGS sequence"/>
</dbReference>
<proteinExistence type="predicted"/>
<reference evidence="2" key="1">
    <citation type="submission" date="2021-01" db="EMBL/GenBank/DDBJ databases">
        <authorList>
            <person name="Kaushik A."/>
        </authorList>
    </citation>
    <scope>NUCLEOTIDE SEQUENCE</scope>
    <source>
        <strain evidence="2">AG6-10EEA</strain>
    </source>
</reference>
<dbReference type="PROSITE" id="PS00028">
    <property type="entry name" value="ZINC_FINGER_C2H2_1"/>
    <property type="match status" value="1"/>
</dbReference>
<accession>A0A8H3CIW4</accession>
<organism evidence="2 3">
    <name type="scientific">Rhizoctonia solani</name>
    <dbReference type="NCBI Taxonomy" id="456999"/>
    <lineage>
        <taxon>Eukaryota</taxon>
        <taxon>Fungi</taxon>
        <taxon>Dikarya</taxon>
        <taxon>Basidiomycota</taxon>
        <taxon>Agaricomycotina</taxon>
        <taxon>Agaricomycetes</taxon>
        <taxon>Cantharellales</taxon>
        <taxon>Ceratobasidiaceae</taxon>
        <taxon>Rhizoctonia</taxon>
    </lineage>
</organism>
<sequence>MLVHPMYFRDVGGDGKQSVFCWSLSPCNGGVINYLWRVYWYYQLEPIFVLCQRFQHQESLHFGVGAYQFHVLSPDRRAIWRAVKPSGIFDQSNHHVTLYSEIQLNWLGSSGLAPDFNLIQPQARALPGFPYEMADNLAQDFADPCVNPADTSFSLGPTRSTQGSDTSSIASIDALDSEDDEELVTGGSGRYFAVHENRIPTLLVPRSLKTPEDVKFFVASALASGELDKGVRRVKCSLCKNKKANKEWEIKPSNLERHIFNHSHIECYFCLIGGCTLGFTTKDQMNKHIAKKHKEMLTIIQYLKTEEGLVARDMYTASTPPMRGMEIGEVIRRVEN</sequence>
<dbReference type="EMBL" id="CAJMXA010002571">
    <property type="protein sequence ID" value="CAE6484017.1"/>
    <property type="molecule type" value="Genomic_DNA"/>
</dbReference>
<name>A0A8H3CIW4_9AGAM</name>
<feature type="domain" description="C2H2-type" evidence="1">
    <location>
        <begin position="270"/>
        <end position="293"/>
    </location>
</feature>
<dbReference type="Gene3D" id="3.30.160.60">
    <property type="entry name" value="Classic Zinc Finger"/>
    <property type="match status" value="1"/>
</dbReference>
<dbReference type="InterPro" id="IPR036236">
    <property type="entry name" value="Znf_C2H2_sf"/>
</dbReference>
<evidence type="ECO:0000259" key="1">
    <source>
        <dbReference type="PROSITE" id="PS00028"/>
    </source>
</evidence>
<protein>
    <recommendedName>
        <fullName evidence="1">C2H2-type domain-containing protein</fullName>
    </recommendedName>
</protein>
<dbReference type="SMART" id="SM00355">
    <property type="entry name" value="ZnF_C2H2"/>
    <property type="match status" value="2"/>
</dbReference>
<dbReference type="AlphaFoldDB" id="A0A8H3CIW4"/>